<keyword evidence="2" id="KW-0326">Glycosidase</keyword>
<comment type="similarity">
    <text evidence="1 2">Belongs to the glycosyl hydrolase 12 (cellulase H) family.</text>
</comment>
<dbReference type="Proteomes" id="UP001595909">
    <property type="component" value="Unassembled WGS sequence"/>
</dbReference>
<comment type="caution">
    <text evidence="3">The sequence shown here is derived from an EMBL/GenBank/DDBJ whole genome shotgun (WGS) entry which is preliminary data.</text>
</comment>
<evidence type="ECO:0000256" key="1">
    <source>
        <dbReference type="ARBA" id="ARBA00005519"/>
    </source>
</evidence>
<keyword evidence="2" id="KW-0378">Hydrolase</keyword>
<accession>A0ABV9RBS1</accession>
<dbReference type="PANTHER" id="PTHR34002">
    <property type="entry name" value="BLR1656 PROTEIN"/>
    <property type="match status" value="1"/>
</dbReference>
<dbReference type="Gene3D" id="2.60.120.180">
    <property type="match status" value="1"/>
</dbReference>
<dbReference type="PANTHER" id="PTHR34002:SF9">
    <property type="entry name" value="XYLOGLUCAN-SPECIFIC ENDO-BETA-1,4-GLUCANASE A"/>
    <property type="match status" value="1"/>
</dbReference>
<dbReference type="InterPro" id="IPR013320">
    <property type="entry name" value="ConA-like_dom_sf"/>
</dbReference>
<protein>
    <recommendedName>
        <fullName evidence="5">Glycosyl hydrolase family 12</fullName>
    </recommendedName>
</protein>
<dbReference type="SUPFAM" id="SSF49899">
    <property type="entry name" value="Concanavalin A-like lectins/glucanases"/>
    <property type="match status" value="1"/>
</dbReference>
<keyword evidence="2" id="KW-0624">Polysaccharide degradation</keyword>
<proteinExistence type="inferred from homology"/>
<dbReference type="InterPro" id="IPR002594">
    <property type="entry name" value="GH12"/>
</dbReference>
<keyword evidence="2" id="KW-0119">Carbohydrate metabolism</keyword>
<name>A0ABV9RBS1_9PSEU</name>
<evidence type="ECO:0008006" key="5">
    <source>
        <dbReference type="Google" id="ProtNLM"/>
    </source>
</evidence>
<evidence type="ECO:0000256" key="2">
    <source>
        <dbReference type="RuleBase" id="RU361163"/>
    </source>
</evidence>
<keyword evidence="4" id="KW-1185">Reference proteome</keyword>
<dbReference type="InterPro" id="IPR013319">
    <property type="entry name" value="GH11/12"/>
</dbReference>
<reference evidence="4" key="1">
    <citation type="journal article" date="2019" name="Int. J. Syst. Evol. Microbiol.">
        <title>The Global Catalogue of Microorganisms (GCM) 10K type strain sequencing project: providing services to taxonomists for standard genome sequencing and annotation.</title>
        <authorList>
            <consortium name="The Broad Institute Genomics Platform"/>
            <consortium name="The Broad Institute Genome Sequencing Center for Infectious Disease"/>
            <person name="Wu L."/>
            <person name="Ma J."/>
        </authorList>
    </citation>
    <scope>NUCLEOTIDE SEQUENCE [LARGE SCALE GENOMIC DNA]</scope>
    <source>
        <strain evidence="4">CCUG 50347</strain>
    </source>
</reference>
<gene>
    <name evidence="3" type="ORF">ACFPEL_02120</name>
</gene>
<dbReference type="Pfam" id="PF01670">
    <property type="entry name" value="Glyco_hydro_12"/>
    <property type="match status" value="1"/>
</dbReference>
<dbReference type="RefSeq" id="WP_274186811.1">
    <property type="nucleotide sequence ID" value="NZ_BAABHN010000003.1"/>
</dbReference>
<dbReference type="EMBL" id="JBHSIM010000003">
    <property type="protein sequence ID" value="MFC4831195.1"/>
    <property type="molecule type" value="Genomic_DNA"/>
</dbReference>
<organism evidence="3 4">
    <name type="scientific">Actinomycetospora chibensis</name>
    <dbReference type="NCBI Taxonomy" id="663606"/>
    <lineage>
        <taxon>Bacteria</taxon>
        <taxon>Bacillati</taxon>
        <taxon>Actinomycetota</taxon>
        <taxon>Actinomycetes</taxon>
        <taxon>Pseudonocardiales</taxon>
        <taxon>Pseudonocardiaceae</taxon>
        <taxon>Actinomycetospora</taxon>
    </lineage>
</organism>
<sequence length="266" mass="28707">MGEGLARLRYANRWMIGALIGALMATGLLAGAGAGQAAPARTCDQFGSFPLAGAMYVAQNNRWGASTEQCITAAGSGVGFTVDTARHTNTTGPAGYPSIYRGCVYGYCTVKSPFPRRVSDLGNLRSSWATSRPTGAGTQQYNTAYDIWFDPIATQAGRNTGAEMMIWLNRTSWVQPIGTKRYEITLAGTRWEVWYGRIDLPVISFVRKTPVTSVSNLPLTDFAREATRVGVVKSTWFLTSVQAGFEPWTGGTGLRTSSFSVTRNGV</sequence>
<evidence type="ECO:0000313" key="4">
    <source>
        <dbReference type="Proteomes" id="UP001595909"/>
    </source>
</evidence>
<evidence type="ECO:0000313" key="3">
    <source>
        <dbReference type="EMBL" id="MFC4831195.1"/>
    </source>
</evidence>